<name>A0AAD6Z4S0_9AGAR</name>
<feature type="transmembrane region" description="Helical" evidence="2">
    <location>
        <begin position="232"/>
        <end position="254"/>
    </location>
</feature>
<feature type="region of interest" description="Disordered" evidence="1">
    <location>
        <begin position="310"/>
        <end position="331"/>
    </location>
</feature>
<feature type="transmembrane region" description="Helical" evidence="2">
    <location>
        <begin position="120"/>
        <end position="141"/>
    </location>
</feature>
<feature type="transmembrane region" description="Helical" evidence="2">
    <location>
        <begin position="205"/>
        <end position="226"/>
    </location>
</feature>
<keyword evidence="2" id="KW-1133">Transmembrane helix</keyword>
<keyword evidence="2" id="KW-0812">Transmembrane</keyword>
<feature type="transmembrane region" description="Helical" evidence="2">
    <location>
        <begin position="12"/>
        <end position="34"/>
    </location>
</feature>
<feature type="compositionally biased region" description="Basic and acidic residues" evidence="1">
    <location>
        <begin position="310"/>
        <end position="321"/>
    </location>
</feature>
<evidence type="ECO:0000256" key="2">
    <source>
        <dbReference type="SAM" id="Phobius"/>
    </source>
</evidence>
<dbReference type="Proteomes" id="UP001218218">
    <property type="component" value="Unassembled WGS sequence"/>
</dbReference>
<evidence type="ECO:0000313" key="4">
    <source>
        <dbReference type="Proteomes" id="UP001218218"/>
    </source>
</evidence>
<gene>
    <name evidence="3" type="ORF">DFH08DRAFT_1088781</name>
</gene>
<keyword evidence="2" id="KW-0472">Membrane</keyword>
<reference evidence="3" key="1">
    <citation type="submission" date="2023-03" db="EMBL/GenBank/DDBJ databases">
        <title>Massive genome expansion in bonnet fungi (Mycena s.s.) driven by repeated elements and novel gene families across ecological guilds.</title>
        <authorList>
            <consortium name="Lawrence Berkeley National Laboratory"/>
            <person name="Harder C.B."/>
            <person name="Miyauchi S."/>
            <person name="Viragh M."/>
            <person name="Kuo A."/>
            <person name="Thoen E."/>
            <person name="Andreopoulos B."/>
            <person name="Lu D."/>
            <person name="Skrede I."/>
            <person name="Drula E."/>
            <person name="Henrissat B."/>
            <person name="Morin E."/>
            <person name="Kohler A."/>
            <person name="Barry K."/>
            <person name="LaButti K."/>
            <person name="Morin E."/>
            <person name="Salamov A."/>
            <person name="Lipzen A."/>
            <person name="Mereny Z."/>
            <person name="Hegedus B."/>
            <person name="Baldrian P."/>
            <person name="Stursova M."/>
            <person name="Weitz H."/>
            <person name="Taylor A."/>
            <person name="Grigoriev I.V."/>
            <person name="Nagy L.G."/>
            <person name="Martin F."/>
            <person name="Kauserud H."/>
        </authorList>
    </citation>
    <scope>NUCLEOTIDE SEQUENCE</scope>
    <source>
        <strain evidence="3">CBHHK002</strain>
    </source>
</reference>
<sequence length="331" mass="36939">MSDSVRSSFTGVFLENVLYGFYLAVFTESCIILARKQKSQNLKQMYVMGTAIALFIFITMRCVIDMVQCILNIQGGVLVIGAPNNTRGILTNVCWCVATLIADFFIIFRTFIVWKKNYWITILPFLLWLANFGVTIWSMYSFVSFDPATDLFSEISITIDIFIYLTLFTNVLCTGLISFKIFTVRRNVAGVTSGSSRPDDVTSRIITIIVESAAVYTLLLIAQLVANSLGSYVTYILIDMTPATIGLVFSYIIIRVSRGSAYGDSSGRIDTSLSRERGNNFELSGTRNGRLGTRSEVQVRLETVTIQHRDEELASKDDETTSNKYGDPSVV</sequence>
<evidence type="ECO:0000313" key="3">
    <source>
        <dbReference type="EMBL" id="KAJ7306925.1"/>
    </source>
</evidence>
<organism evidence="3 4">
    <name type="scientific">Mycena albidolilacea</name>
    <dbReference type="NCBI Taxonomy" id="1033008"/>
    <lineage>
        <taxon>Eukaryota</taxon>
        <taxon>Fungi</taxon>
        <taxon>Dikarya</taxon>
        <taxon>Basidiomycota</taxon>
        <taxon>Agaricomycotina</taxon>
        <taxon>Agaricomycetes</taxon>
        <taxon>Agaricomycetidae</taxon>
        <taxon>Agaricales</taxon>
        <taxon>Marasmiineae</taxon>
        <taxon>Mycenaceae</taxon>
        <taxon>Mycena</taxon>
    </lineage>
</organism>
<keyword evidence="4" id="KW-1185">Reference proteome</keyword>
<feature type="transmembrane region" description="Helical" evidence="2">
    <location>
        <begin position="88"/>
        <end position="108"/>
    </location>
</feature>
<protein>
    <submittedName>
        <fullName evidence="3">Uncharacterized protein</fullName>
    </submittedName>
</protein>
<feature type="transmembrane region" description="Helical" evidence="2">
    <location>
        <begin position="46"/>
        <end position="68"/>
    </location>
</feature>
<proteinExistence type="predicted"/>
<accession>A0AAD6Z4S0</accession>
<dbReference type="AlphaFoldDB" id="A0AAD6Z4S0"/>
<feature type="transmembrane region" description="Helical" evidence="2">
    <location>
        <begin position="161"/>
        <end position="184"/>
    </location>
</feature>
<dbReference type="EMBL" id="JARIHO010000090">
    <property type="protein sequence ID" value="KAJ7306925.1"/>
    <property type="molecule type" value="Genomic_DNA"/>
</dbReference>
<evidence type="ECO:0000256" key="1">
    <source>
        <dbReference type="SAM" id="MobiDB-lite"/>
    </source>
</evidence>
<comment type="caution">
    <text evidence="3">The sequence shown here is derived from an EMBL/GenBank/DDBJ whole genome shotgun (WGS) entry which is preliminary data.</text>
</comment>